<dbReference type="RefSeq" id="WP_347702924.1">
    <property type="nucleotide sequence ID" value="NZ_JBDPZD010000001.1"/>
</dbReference>
<sequence length="297" mass="31797">MNIQPDLIARARQALESTALATLALAPLAMQSAEAVTLDTGNLTVDRSGAYFYNSSGYFADWRGQPTGAAQVQANPDGSTKLFGTATASPGQFLAHNCYTDPYTGCSWYEDRGIALVWSGTLTSPAAVGDRLAITVDFTVTLPDVGGSWRLGATLSDNNLNNTNGFSFGSGSASGWESEGGTYHVHGVLLTDPIYYLPEDPAAPIYWGVVLSGTANAPWNERYYSETYNQRVTPYRSVTLTVPDHSIDITHVDANYTYDGPLGLVSAPVPEPTTWLLMGLGLAFLATRYRSQDGGRA</sequence>
<protein>
    <submittedName>
        <fullName evidence="2">PEP-CTERM sorting domain-containing protein</fullName>
    </submittedName>
</protein>
<proteinExistence type="predicted"/>
<comment type="caution">
    <text evidence="2">The sequence shown here is derived from an EMBL/GenBank/DDBJ whole genome shotgun (WGS) entry which is preliminary data.</text>
</comment>
<keyword evidence="3" id="KW-1185">Reference proteome</keyword>
<feature type="domain" description="Ice-binding protein C-terminal" evidence="1">
    <location>
        <begin position="268"/>
        <end position="290"/>
    </location>
</feature>
<dbReference type="Pfam" id="PF07589">
    <property type="entry name" value="PEP-CTERM"/>
    <property type="match status" value="1"/>
</dbReference>
<reference evidence="2 3" key="1">
    <citation type="submission" date="2024-05" db="EMBL/GenBank/DDBJ databases">
        <title>Roseateles sp. DJS-2-20 16S ribosomal RNA gene Genome sequencing and assembly.</title>
        <authorList>
            <person name="Woo H."/>
        </authorList>
    </citation>
    <scope>NUCLEOTIDE SEQUENCE [LARGE SCALE GENOMIC DNA]</scope>
    <source>
        <strain evidence="2 3">DJS-2-20</strain>
    </source>
</reference>
<evidence type="ECO:0000313" key="2">
    <source>
        <dbReference type="EMBL" id="MEO3690090.1"/>
    </source>
</evidence>
<evidence type="ECO:0000313" key="3">
    <source>
        <dbReference type="Proteomes" id="UP001495147"/>
    </source>
</evidence>
<dbReference type="NCBIfam" id="TIGR02595">
    <property type="entry name" value="PEP_CTERM"/>
    <property type="match status" value="1"/>
</dbReference>
<dbReference type="Proteomes" id="UP001495147">
    <property type="component" value="Unassembled WGS sequence"/>
</dbReference>
<accession>A0ABV0FWP8</accession>
<organism evidence="2 3">
    <name type="scientific">Roseateles paludis</name>
    <dbReference type="NCBI Taxonomy" id="3145238"/>
    <lineage>
        <taxon>Bacteria</taxon>
        <taxon>Pseudomonadati</taxon>
        <taxon>Pseudomonadota</taxon>
        <taxon>Betaproteobacteria</taxon>
        <taxon>Burkholderiales</taxon>
        <taxon>Sphaerotilaceae</taxon>
        <taxon>Roseateles</taxon>
    </lineage>
</organism>
<name>A0ABV0FWP8_9BURK</name>
<evidence type="ECO:0000259" key="1">
    <source>
        <dbReference type="Pfam" id="PF07589"/>
    </source>
</evidence>
<dbReference type="InterPro" id="IPR013424">
    <property type="entry name" value="Ice-binding_C"/>
</dbReference>
<dbReference type="EMBL" id="JBDPZD010000001">
    <property type="protein sequence ID" value="MEO3690090.1"/>
    <property type="molecule type" value="Genomic_DNA"/>
</dbReference>
<gene>
    <name evidence="2" type="ORF">ABDJ85_01330</name>
</gene>